<sequence>MQFIKYNPYRLQTEVTIDGSPVKQNSKFNVGEKRLQEWINKLPEYVREEFNTRDVEIVFYGTKLDYEDLKEIADEANIKTKYLPAKEGMENKEAAIQAVFEKIQKGPFDALKSSKVTRDFEKAKNNEFEVNVVATMSSGKSTLINSLMRQKLMPTALLNHLGRL</sequence>
<organism evidence="1 2">
    <name type="scientific">Ligilactobacillus animalis</name>
    <dbReference type="NCBI Taxonomy" id="1605"/>
    <lineage>
        <taxon>Bacteria</taxon>
        <taxon>Bacillati</taxon>
        <taxon>Bacillota</taxon>
        <taxon>Bacilli</taxon>
        <taxon>Lactobacillales</taxon>
        <taxon>Lactobacillaceae</taxon>
        <taxon>Ligilactobacillus</taxon>
    </lineage>
</organism>
<evidence type="ECO:0000313" key="1">
    <source>
        <dbReference type="EMBL" id="WHQ79891.1"/>
    </source>
</evidence>
<proteinExistence type="predicted"/>
<accession>A0AAJ6FXS8</accession>
<dbReference type="EMBL" id="CP123751">
    <property type="protein sequence ID" value="WHQ79891.1"/>
    <property type="molecule type" value="Genomic_DNA"/>
</dbReference>
<dbReference type="Gene3D" id="3.40.50.300">
    <property type="entry name" value="P-loop containing nucleotide triphosphate hydrolases"/>
    <property type="match status" value="1"/>
</dbReference>
<evidence type="ECO:0000313" key="2">
    <source>
        <dbReference type="Proteomes" id="UP001238155"/>
    </source>
</evidence>
<dbReference type="AlphaFoldDB" id="A0AAJ6FXS8"/>
<dbReference type="RefSeq" id="WP_283534586.1">
    <property type="nucleotide sequence ID" value="NZ_CP123751.1"/>
</dbReference>
<dbReference type="Proteomes" id="UP001238155">
    <property type="component" value="Chromosome"/>
</dbReference>
<reference evidence="1" key="1">
    <citation type="submission" date="2023-04" db="EMBL/GenBank/DDBJ databases">
        <title>Four porcine-derived lactic acid bacteria strains analyses and their evaluation as potential probiotics based on genomics.</title>
        <authorList>
            <person name="Niu D."/>
        </authorList>
    </citation>
    <scope>NUCLEOTIDE SEQUENCE</scope>
    <source>
        <strain evidence="1">ZSB1</strain>
    </source>
</reference>
<name>A0AAJ6FXS8_9LACO</name>
<gene>
    <name evidence="1" type="ORF">QFF56_08050</name>
</gene>
<dbReference type="SUPFAM" id="SSF52540">
    <property type="entry name" value="P-loop containing nucleoside triphosphate hydrolases"/>
    <property type="match status" value="2"/>
</dbReference>
<dbReference type="InterPro" id="IPR027417">
    <property type="entry name" value="P-loop_NTPase"/>
</dbReference>
<protein>
    <submittedName>
        <fullName evidence="1">Uncharacterized protein</fullName>
    </submittedName>
</protein>